<dbReference type="Gene3D" id="3.30.70.2740">
    <property type="match status" value="1"/>
</dbReference>
<dbReference type="InterPro" id="IPR016171">
    <property type="entry name" value="Vanillyl_alc_oxidase_C-sub2"/>
</dbReference>
<protein>
    <submittedName>
        <fullName evidence="9">FAD-linked oxidase C-terminal domain-containing protein</fullName>
    </submittedName>
</protein>
<evidence type="ECO:0000256" key="7">
    <source>
        <dbReference type="ARBA" id="ARBA00023014"/>
    </source>
</evidence>
<keyword evidence="7" id="KW-0411">Iron-sulfur</keyword>
<sequence length="972" mass="107430">MKSTEHFTFGYHTDHILRTLFSTDASEYQELPHAVAFPETGEHIRQLIQYARKNKLSLIPRTAGTSLAGQVVGSGIVVDAGKHLNAILEIDPVARTARVQPGVVRNELNHALLPHGLLFGPETSTANRAMIGGMVGNNSCGSNSLAYGSTREHLLAASGYLSDGSWVTFKAIDRATFESKCQGDSLEASIYRKCRDLLSVPQRRAQITENFPKRSIPRRNTGYALDLLMDADVFDPSSDKPFNLCKLIAGSEGTLFFGTEFLIDCNPLPPKHSALICAHFENVDQALRSVMPALNHTPFGVELIDRHILEATKRNREQLKNRFFVEGDPGAILVVDLRRESAAELDLVVAQVIADIKATGKGYAFPVLTGADEAKVWELRRAGQGLVSNIPGDAKPREVCEDTAVDVSQLADYIAEFDTLMKTKHGRDCVYYAHAGSGELHTRPLFNLKTTEGLKTFRSVAEDVAALVKKYQGSLSGEHGDGRLRGEFIPFMVGQECYAMMKEIKATFDPDNIFNPGKIVDAKPMDVDLRYGPDKPNPEYETIFDFSSSQGVLRAAENCNGSGDCRKGFLAGGTMCPSYMATGNEKETTRARANILRHALTHPDNPLKPFDNAAAKEVLDLCLSCKGCKSECPSNVDIAKLKAEFSQHYYDAHGVPLRTKMIANYSQSSRLASLAPWAWNAAFGTTGIRKALNRIVGFHPDRTIPKLHSTTLKKWHNKKQKSDKPNTDKVVYLFCDEFTNYNDVPLGQKAIQLLERLGYTVRIPEHLESGRTWLSKGLVRKAKEIANTNVQQLAPLISEDTPLIGIEPSAILSFRDEYIDLAEGELKTTARTLASNCLMFEEFIVREFEAGRIRSDQFQGKPQLIKFHGHCFQKSLASVVPTVRALQIPTGYKVHMIPSGCCGMAGSFGYEKEHYELSMKIGELVLFPTIREQAQDVLIAATGTSCRHQIHDGTQRTALHPAEILFNALNQV</sequence>
<evidence type="ECO:0000256" key="5">
    <source>
        <dbReference type="ARBA" id="ARBA00023002"/>
    </source>
</evidence>
<keyword evidence="10" id="KW-1185">Reference proteome</keyword>
<gene>
    <name evidence="9" type="ORF">QEH59_07415</name>
</gene>
<dbReference type="SUPFAM" id="SSF46548">
    <property type="entry name" value="alpha-helical ferredoxin"/>
    <property type="match status" value="1"/>
</dbReference>
<dbReference type="Proteomes" id="UP001243717">
    <property type="component" value="Unassembled WGS sequence"/>
</dbReference>
<dbReference type="InterPro" id="IPR009051">
    <property type="entry name" value="Helical_ferredxn"/>
</dbReference>
<dbReference type="PANTHER" id="PTHR11748:SF119">
    <property type="entry name" value="D-2-HYDROXYGLUTARATE DEHYDROGENASE"/>
    <property type="match status" value="1"/>
</dbReference>
<name>A0ABU1AHI3_9BACT</name>
<keyword evidence="3" id="KW-0479">Metal-binding</keyword>
<dbReference type="RefSeq" id="WP_308984728.1">
    <property type="nucleotide sequence ID" value="NZ_JARXIC010000009.1"/>
</dbReference>
<dbReference type="SUPFAM" id="SSF56176">
    <property type="entry name" value="FAD-binding/transporter-associated domain-like"/>
    <property type="match status" value="1"/>
</dbReference>
<dbReference type="InterPro" id="IPR016166">
    <property type="entry name" value="FAD-bd_PCMH"/>
</dbReference>
<dbReference type="Gene3D" id="1.10.1060.10">
    <property type="entry name" value="Alpha-helical ferredoxin"/>
    <property type="match status" value="1"/>
</dbReference>
<reference evidence="9 10" key="1">
    <citation type="submission" date="2023-04" db="EMBL/GenBank/DDBJ databases">
        <title>A novel bacteria isolated from coastal sediment.</title>
        <authorList>
            <person name="Liu X.-J."/>
            <person name="Du Z.-J."/>
        </authorList>
    </citation>
    <scope>NUCLEOTIDE SEQUENCE [LARGE SCALE GENOMIC DNA]</scope>
    <source>
        <strain evidence="9 10">SDUM461004</strain>
    </source>
</reference>
<evidence type="ECO:0000256" key="4">
    <source>
        <dbReference type="ARBA" id="ARBA00022827"/>
    </source>
</evidence>
<dbReference type="InterPro" id="IPR006094">
    <property type="entry name" value="Oxid_FAD_bind_N"/>
</dbReference>
<evidence type="ECO:0000256" key="6">
    <source>
        <dbReference type="ARBA" id="ARBA00023004"/>
    </source>
</evidence>
<evidence type="ECO:0000313" key="9">
    <source>
        <dbReference type="EMBL" id="MDQ8194248.1"/>
    </source>
</evidence>
<keyword evidence="4" id="KW-0274">FAD</keyword>
<proteinExistence type="predicted"/>
<dbReference type="InterPro" id="IPR016169">
    <property type="entry name" value="FAD-bd_PCMH_sub2"/>
</dbReference>
<dbReference type="InterPro" id="IPR036318">
    <property type="entry name" value="FAD-bd_PCMH-like_sf"/>
</dbReference>
<dbReference type="Pfam" id="PF02913">
    <property type="entry name" value="FAD-oxidase_C"/>
    <property type="match status" value="1"/>
</dbReference>
<evidence type="ECO:0000259" key="8">
    <source>
        <dbReference type="PROSITE" id="PS51387"/>
    </source>
</evidence>
<feature type="domain" description="FAD-binding PCMH-type" evidence="8">
    <location>
        <begin position="28"/>
        <end position="268"/>
    </location>
</feature>
<dbReference type="InterPro" id="IPR017900">
    <property type="entry name" value="4Fe4S_Fe_S_CS"/>
</dbReference>
<accession>A0ABU1AHI3</accession>
<comment type="cofactor">
    <cofactor evidence="1">
        <name>FAD</name>
        <dbReference type="ChEBI" id="CHEBI:57692"/>
    </cofactor>
</comment>
<dbReference type="Pfam" id="PF01565">
    <property type="entry name" value="FAD_binding_4"/>
    <property type="match status" value="1"/>
</dbReference>
<keyword evidence="6" id="KW-0408">Iron</keyword>
<evidence type="ECO:0000256" key="1">
    <source>
        <dbReference type="ARBA" id="ARBA00001974"/>
    </source>
</evidence>
<keyword evidence="2" id="KW-0285">Flavoprotein</keyword>
<dbReference type="Gene3D" id="1.10.45.10">
    <property type="entry name" value="Vanillyl-alcohol Oxidase, Chain A, domain 4"/>
    <property type="match status" value="1"/>
</dbReference>
<dbReference type="Pfam" id="PF13534">
    <property type="entry name" value="Fer4_17"/>
    <property type="match status" value="1"/>
</dbReference>
<evidence type="ECO:0000313" key="10">
    <source>
        <dbReference type="Proteomes" id="UP001243717"/>
    </source>
</evidence>
<keyword evidence="5" id="KW-0560">Oxidoreductase</keyword>
<dbReference type="PROSITE" id="PS00198">
    <property type="entry name" value="4FE4S_FER_1"/>
    <property type="match status" value="1"/>
</dbReference>
<organism evidence="9 10">
    <name type="scientific">Thalassobacterium sedimentorum</name>
    <dbReference type="NCBI Taxonomy" id="3041258"/>
    <lineage>
        <taxon>Bacteria</taxon>
        <taxon>Pseudomonadati</taxon>
        <taxon>Verrucomicrobiota</taxon>
        <taxon>Opitutia</taxon>
        <taxon>Puniceicoccales</taxon>
        <taxon>Coraliomargaritaceae</taxon>
        <taxon>Thalassobacterium</taxon>
    </lineage>
</organism>
<evidence type="ECO:0000256" key="2">
    <source>
        <dbReference type="ARBA" id="ARBA00022630"/>
    </source>
</evidence>
<dbReference type="PROSITE" id="PS51387">
    <property type="entry name" value="FAD_PCMH"/>
    <property type="match status" value="1"/>
</dbReference>
<dbReference type="InterPro" id="IPR004113">
    <property type="entry name" value="FAD-bd_oxidored_4_C"/>
</dbReference>
<dbReference type="InterPro" id="IPR016164">
    <property type="entry name" value="FAD-linked_Oxase-like_C"/>
</dbReference>
<evidence type="ECO:0000256" key="3">
    <source>
        <dbReference type="ARBA" id="ARBA00022723"/>
    </source>
</evidence>
<comment type="caution">
    <text evidence="9">The sequence shown here is derived from an EMBL/GenBank/DDBJ whole genome shotgun (WGS) entry which is preliminary data.</text>
</comment>
<dbReference type="PANTHER" id="PTHR11748">
    <property type="entry name" value="D-LACTATE DEHYDROGENASE"/>
    <property type="match status" value="1"/>
</dbReference>
<dbReference type="Gene3D" id="3.30.465.10">
    <property type="match status" value="1"/>
</dbReference>
<dbReference type="SUPFAM" id="SSF55103">
    <property type="entry name" value="FAD-linked oxidases, C-terminal domain"/>
    <property type="match status" value="1"/>
</dbReference>
<dbReference type="EMBL" id="JARXIC010000009">
    <property type="protein sequence ID" value="MDQ8194248.1"/>
    <property type="molecule type" value="Genomic_DNA"/>
</dbReference>